<evidence type="ECO:0000313" key="9">
    <source>
        <dbReference type="Proteomes" id="UP001597387"/>
    </source>
</evidence>
<dbReference type="PROSITE" id="PS50113">
    <property type="entry name" value="PAC"/>
    <property type="match status" value="1"/>
</dbReference>
<evidence type="ECO:0000256" key="4">
    <source>
        <dbReference type="ARBA" id="ARBA00022679"/>
    </source>
</evidence>
<feature type="domain" description="PAC" evidence="7">
    <location>
        <begin position="728"/>
        <end position="780"/>
    </location>
</feature>
<dbReference type="SMART" id="SM00091">
    <property type="entry name" value="PAS"/>
    <property type="match status" value="5"/>
</dbReference>
<dbReference type="InterPro" id="IPR035965">
    <property type="entry name" value="PAS-like_dom_sf"/>
</dbReference>
<dbReference type="InterPro" id="IPR000014">
    <property type="entry name" value="PAS"/>
</dbReference>
<dbReference type="EMBL" id="JBHUHZ010000001">
    <property type="protein sequence ID" value="MFD2161186.1"/>
    <property type="molecule type" value="Genomic_DNA"/>
</dbReference>
<keyword evidence="5" id="KW-0418">Kinase</keyword>
<evidence type="ECO:0000256" key="5">
    <source>
        <dbReference type="ARBA" id="ARBA00022777"/>
    </source>
</evidence>
<evidence type="ECO:0000256" key="2">
    <source>
        <dbReference type="ARBA" id="ARBA00012438"/>
    </source>
</evidence>
<evidence type="ECO:0000256" key="3">
    <source>
        <dbReference type="ARBA" id="ARBA00022553"/>
    </source>
</evidence>
<dbReference type="InterPro" id="IPR003661">
    <property type="entry name" value="HisK_dim/P_dom"/>
</dbReference>
<dbReference type="SMART" id="SM00086">
    <property type="entry name" value="PAC"/>
    <property type="match status" value="4"/>
</dbReference>
<dbReference type="InterPro" id="IPR001610">
    <property type="entry name" value="PAC"/>
</dbReference>
<dbReference type="PROSITE" id="PS50112">
    <property type="entry name" value="PAS"/>
    <property type="match status" value="4"/>
</dbReference>
<keyword evidence="4" id="KW-0808">Transferase</keyword>
<dbReference type="Gene3D" id="3.30.450.40">
    <property type="match status" value="1"/>
</dbReference>
<dbReference type="Gene3D" id="1.10.287.130">
    <property type="match status" value="1"/>
</dbReference>
<dbReference type="InterPro" id="IPR013767">
    <property type="entry name" value="PAS_fold"/>
</dbReference>
<dbReference type="Pfam" id="PF00989">
    <property type="entry name" value="PAS"/>
    <property type="match status" value="1"/>
</dbReference>
<dbReference type="SUPFAM" id="SSF55785">
    <property type="entry name" value="PYP-like sensor domain (PAS domain)"/>
    <property type="match status" value="5"/>
</dbReference>
<feature type="domain" description="PAS" evidence="6">
    <location>
        <begin position="123"/>
        <end position="193"/>
    </location>
</feature>
<dbReference type="Proteomes" id="UP001597387">
    <property type="component" value="Unassembled WGS sequence"/>
</dbReference>
<name>A0ABW4ZGM8_9SPHI</name>
<reference evidence="9" key="1">
    <citation type="journal article" date="2019" name="Int. J. Syst. Evol. Microbiol.">
        <title>The Global Catalogue of Microorganisms (GCM) 10K type strain sequencing project: providing services to taxonomists for standard genome sequencing and annotation.</title>
        <authorList>
            <consortium name="The Broad Institute Genomics Platform"/>
            <consortium name="The Broad Institute Genome Sequencing Center for Infectious Disease"/>
            <person name="Wu L."/>
            <person name="Ma J."/>
        </authorList>
    </citation>
    <scope>NUCLEOTIDE SEQUENCE [LARGE SCALE GENOMIC DNA]</scope>
    <source>
        <strain evidence="9">KCTC 42217</strain>
    </source>
</reference>
<keyword evidence="3" id="KW-0597">Phosphoprotein</keyword>
<feature type="domain" description="PAS" evidence="6">
    <location>
        <begin position="370"/>
        <end position="439"/>
    </location>
</feature>
<dbReference type="PANTHER" id="PTHR43304">
    <property type="entry name" value="PHYTOCHROME-LIKE PROTEIN CPH1"/>
    <property type="match status" value="1"/>
</dbReference>
<dbReference type="RefSeq" id="WP_255899965.1">
    <property type="nucleotide sequence ID" value="NZ_JAFMZO010000001.1"/>
</dbReference>
<dbReference type="CDD" id="cd00082">
    <property type="entry name" value="HisKA"/>
    <property type="match status" value="1"/>
</dbReference>
<dbReference type="InterPro" id="IPR029016">
    <property type="entry name" value="GAF-like_dom_sf"/>
</dbReference>
<dbReference type="EC" id="2.7.13.3" evidence="2"/>
<protein>
    <recommendedName>
        <fullName evidence="2">histidine kinase</fullName>
        <ecNumber evidence="2">2.7.13.3</ecNumber>
    </recommendedName>
</protein>
<organism evidence="8 9">
    <name type="scientific">Paradesertivirga mongoliensis</name>
    <dbReference type="NCBI Taxonomy" id="2100740"/>
    <lineage>
        <taxon>Bacteria</taxon>
        <taxon>Pseudomonadati</taxon>
        <taxon>Bacteroidota</taxon>
        <taxon>Sphingobacteriia</taxon>
        <taxon>Sphingobacteriales</taxon>
        <taxon>Sphingobacteriaceae</taxon>
        <taxon>Paradesertivirga</taxon>
    </lineage>
</organism>
<dbReference type="Gene3D" id="3.30.450.20">
    <property type="entry name" value="PAS domain"/>
    <property type="match status" value="5"/>
</dbReference>
<feature type="domain" description="PAS" evidence="6">
    <location>
        <begin position="245"/>
        <end position="315"/>
    </location>
</feature>
<dbReference type="SMART" id="SM00065">
    <property type="entry name" value="GAF"/>
    <property type="match status" value="1"/>
</dbReference>
<accession>A0ABW4ZGM8</accession>
<dbReference type="NCBIfam" id="TIGR00229">
    <property type="entry name" value="sensory_box"/>
    <property type="match status" value="4"/>
</dbReference>
<dbReference type="InterPro" id="IPR013655">
    <property type="entry name" value="PAS_fold_3"/>
</dbReference>
<dbReference type="Pfam" id="PF13185">
    <property type="entry name" value="GAF_2"/>
    <property type="match status" value="1"/>
</dbReference>
<dbReference type="SUPFAM" id="SSF47384">
    <property type="entry name" value="Homodimeric domain of signal transducing histidine kinase"/>
    <property type="match status" value="1"/>
</dbReference>
<sequence length="845" mass="97119">MNLNAVEFLDLSQELFCVLGTDGYLTRVNRAFQEAVGYCASELQSEPFVHFLHKDDRVSFRSYCKALESGLTVAVHENRFHCADGSCKWFSWKGAKPATENCIYAFIRDVSDQKHLEEQLQRELQTNRDIFDSLPDMVCSFDSQGIFLSVNQASERILGYSPEEMLGRSFIEFLHPADKEITLNTESDLLAGIEFTNIENRYMHKNGSIVWMAWSSVWSAERQTYYGIGRNAAERKKREDEIKFNEKRYKELVQTGSDVVVILDIKGVCLYTSPSVTNVLGYDPQFLTGMQMCTLIHPDYQPIIETAVKTVSQQFRVELPLFKFKNAKGEWRWIQTILTNLINEDTINGIVANSKDVTEQIGVEEQKEKAISRVKNLIENYTQGYFSLDKDWVIKEVNPATIKLLNMPEEMLLNQSLSNLFPNHESNFYKQYEIAVRENRFVEFEEKMFSSNRWFQIAAYPYEGGLTVFFKEITAEKLQQLLVNLEKDVLEFYIGGKTTLQETANCYLHGLADIYNFKCFLSLYDRNKCLLVPFSAPGLPSEYLDPLQEGFAIAPDMGSCGAAAFAKELCIVRDISTHPNYGPFKEALIKNDLRSCWSLPLIDASDKLLGTLAVYHNIVKTPDDQEKDLVKRVGAFLQILIESHQVKQNLLVSNDRYKYISLATQDATYDWNLLNEYIYWGESTQKLFGYTEKKCKIGDWEYRLHPAERLAINKSLDDALNDPEITYWHQEYRYRRADGSYAFVSEDGYILRDQNGSPERMVGALKDISKLKESAHQILKQNKRLQEIATINSHHIRKPLANILGIIHALKGAEEEHMSELLSLLEQSGDELDKIVRKIAKKTLV</sequence>
<dbReference type="PANTHER" id="PTHR43304:SF1">
    <property type="entry name" value="PAC DOMAIN-CONTAINING PROTEIN"/>
    <property type="match status" value="1"/>
</dbReference>
<dbReference type="InterPro" id="IPR003018">
    <property type="entry name" value="GAF"/>
</dbReference>
<gene>
    <name evidence="8" type="ORF">ACFSJU_02220</name>
</gene>
<comment type="caution">
    <text evidence="8">The sequence shown here is derived from an EMBL/GenBank/DDBJ whole genome shotgun (WGS) entry which is preliminary data.</text>
</comment>
<feature type="domain" description="PAS" evidence="6">
    <location>
        <begin position="18"/>
        <end position="74"/>
    </location>
</feature>
<dbReference type="Pfam" id="PF08447">
    <property type="entry name" value="PAS_3"/>
    <property type="match status" value="4"/>
</dbReference>
<keyword evidence="9" id="KW-1185">Reference proteome</keyword>
<dbReference type="SUPFAM" id="SSF55781">
    <property type="entry name" value="GAF domain-like"/>
    <property type="match status" value="1"/>
</dbReference>
<evidence type="ECO:0000313" key="8">
    <source>
        <dbReference type="EMBL" id="MFD2161186.1"/>
    </source>
</evidence>
<evidence type="ECO:0000259" key="6">
    <source>
        <dbReference type="PROSITE" id="PS50112"/>
    </source>
</evidence>
<dbReference type="InterPro" id="IPR052162">
    <property type="entry name" value="Sensor_kinase/Photoreceptor"/>
</dbReference>
<dbReference type="InterPro" id="IPR036097">
    <property type="entry name" value="HisK_dim/P_sf"/>
</dbReference>
<dbReference type="CDD" id="cd00130">
    <property type="entry name" value="PAS"/>
    <property type="match status" value="4"/>
</dbReference>
<proteinExistence type="predicted"/>
<dbReference type="InterPro" id="IPR000700">
    <property type="entry name" value="PAS-assoc_C"/>
</dbReference>
<comment type="catalytic activity">
    <reaction evidence="1">
        <text>ATP + protein L-histidine = ADP + protein N-phospho-L-histidine.</text>
        <dbReference type="EC" id="2.7.13.3"/>
    </reaction>
</comment>
<evidence type="ECO:0000259" key="7">
    <source>
        <dbReference type="PROSITE" id="PS50113"/>
    </source>
</evidence>
<evidence type="ECO:0000256" key="1">
    <source>
        <dbReference type="ARBA" id="ARBA00000085"/>
    </source>
</evidence>